<dbReference type="SUPFAM" id="SSF53850">
    <property type="entry name" value="Periplasmic binding protein-like II"/>
    <property type="match status" value="1"/>
</dbReference>
<feature type="domain" description="LysR substrate-binding" evidence="1">
    <location>
        <begin position="2"/>
        <end position="65"/>
    </location>
</feature>
<accession>A0A4U2ZP17</accession>
<proteinExistence type="predicted"/>
<organism evidence="2 3">
    <name type="scientific">Bacillus wiedmannii</name>
    <dbReference type="NCBI Taxonomy" id="1890302"/>
    <lineage>
        <taxon>Bacteria</taxon>
        <taxon>Bacillati</taxon>
        <taxon>Bacillota</taxon>
        <taxon>Bacilli</taxon>
        <taxon>Bacillales</taxon>
        <taxon>Bacillaceae</taxon>
        <taxon>Bacillus</taxon>
        <taxon>Bacillus cereus group</taxon>
    </lineage>
</organism>
<feature type="non-terminal residue" evidence="2">
    <location>
        <position position="1"/>
    </location>
</feature>
<evidence type="ECO:0000313" key="2">
    <source>
        <dbReference type="EMBL" id="TKI76285.1"/>
    </source>
</evidence>
<evidence type="ECO:0000259" key="1">
    <source>
        <dbReference type="Pfam" id="PF03466"/>
    </source>
</evidence>
<name>A0A4U2ZP17_9BACI</name>
<dbReference type="InterPro" id="IPR005119">
    <property type="entry name" value="LysR_subst-bd"/>
</dbReference>
<dbReference type="Proteomes" id="UP000305222">
    <property type="component" value="Unassembled WGS sequence"/>
</dbReference>
<gene>
    <name evidence="2" type="ORF">FC699_37660</name>
</gene>
<comment type="caution">
    <text evidence="2">The sequence shown here is derived from an EMBL/GenBank/DDBJ whole genome shotgun (WGS) entry which is preliminary data.</text>
</comment>
<reference evidence="2 3" key="1">
    <citation type="journal article" date="2019" name="Environ. Microbiol.">
        <title>An active ?-lactamase is a part of an orchestrated cell wall stress resistance network of Bacillus subtilis and related rhizosphere species.</title>
        <authorList>
            <person name="Bucher T."/>
            <person name="Keren-Paz A."/>
            <person name="Hausser J."/>
            <person name="Olender T."/>
            <person name="Cytryn E."/>
            <person name="Kolodkin-Gal I."/>
        </authorList>
    </citation>
    <scope>NUCLEOTIDE SEQUENCE [LARGE SCALE GENOMIC DNA]</scope>
    <source>
        <strain evidence="2 3">I5</strain>
    </source>
</reference>
<dbReference type="Gene3D" id="3.40.190.290">
    <property type="match status" value="1"/>
</dbReference>
<dbReference type="CDD" id="cd05466">
    <property type="entry name" value="PBP2_LTTR_substrate"/>
    <property type="match status" value="1"/>
</dbReference>
<sequence length="75" mass="8663">LTYLTPYIMKFQQHYPNIIVKIIESEVAVNQIVDKNIDLGITRSAQIPDTLTSTLLYSEELVLVILEKKQMIFHS</sequence>
<dbReference type="EMBL" id="SZON01003956">
    <property type="protein sequence ID" value="TKI76285.1"/>
    <property type="molecule type" value="Genomic_DNA"/>
</dbReference>
<protein>
    <recommendedName>
        <fullName evidence="1">LysR substrate-binding domain-containing protein</fullName>
    </recommendedName>
</protein>
<feature type="non-terminal residue" evidence="2">
    <location>
        <position position="75"/>
    </location>
</feature>
<dbReference type="Pfam" id="PF03466">
    <property type="entry name" value="LysR_substrate"/>
    <property type="match status" value="1"/>
</dbReference>
<dbReference type="AlphaFoldDB" id="A0A4U2ZP17"/>
<evidence type="ECO:0000313" key="3">
    <source>
        <dbReference type="Proteomes" id="UP000305222"/>
    </source>
</evidence>